<dbReference type="InterPro" id="IPR000515">
    <property type="entry name" value="MetI-like"/>
</dbReference>
<dbReference type="CDD" id="cd06261">
    <property type="entry name" value="TM_PBP2"/>
    <property type="match status" value="1"/>
</dbReference>
<evidence type="ECO:0000256" key="4">
    <source>
        <dbReference type="ARBA" id="ARBA00022692"/>
    </source>
</evidence>
<name>A0A1M7YE50_9FIRM</name>
<dbReference type="RefSeq" id="WP_073589589.1">
    <property type="nucleotide sequence ID" value="NZ_FRFD01000008.1"/>
</dbReference>
<keyword evidence="4 7" id="KW-0812">Transmembrane</keyword>
<feature type="transmembrane region" description="Helical" evidence="7">
    <location>
        <begin position="99"/>
        <end position="122"/>
    </location>
</feature>
<comment type="similarity">
    <text evidence="7">Belongs to the binding-protein-dependent transport system permease family.</text>
</comment>
<keyword evidence="3" id="KW-1003">Cell membrane</keyword>
<dbReference type="GO" id="GO:0055085">
    <property type="term" value="P:transmembrane transport"/>
    <property type="evidence" value="ECO:0007669"/>
    <property type="project" value="InterPro"/>
</dbReference>
<evidence type="ECO:0000313" key="10">
    <source>
        <dbReference type="Proteomes" id="UP000184612"/>
    </source>
</evidence>
<feature type="transmembrane region" description="Helical" evidence="7">
    <location>
        <begin position="228"/>
        <end position="250"/>
    </location>
</feature>
<dbReference type="Gene3D" id="1.10.3720.10">
    <property type="entry name" value="MetI-like"/>
    <property type="match status" value="1"/>
</dbReference>
<evidence type="ECO:0000313" key="9">
    <source>
        <dbReference type="EMBL" id="SHO50856.1"/>
    </source>
</evidence>
<evidence type="ECO:0000256" key="5">
    <source>
        <dbReference type="ARBA" id="ARBA00022989"/>
    </source>
</evidence>
<accession>A0A1M7YE50</accession>
<feature type="transmembrane region" description="Helical" evidence="7">
    <location>
        <begin position="64"/>
        <end position="87"/>
    </location>
</feature>
<keyword evidence="5 7" id="KW-1133">Transmembrane helix</keyword>
<dbReference type="InterPro" id="IPR035906">
    <property type="entry name" value="MetI-like_sf"/>
</dbReference>
<keyword evidence="10" id="KW-1185">Reference proteome</keyword>
<proteinExistence type="inferred from homology"/>
<feature type="transmembrane region" description="Helical" evidence="7">
    <location>
        <begin position="128"/>
        <end position="149"/>
    </location>
</feature>
<evidence type="ECO:0000256" key="1">
    <source>
        <dbReference type="ARBA" id="ARBA00004651"/>
    </source>
</evidence>
<evidence type="ECO:0000256" key="6">
    <source>
        <dbReference type="ARBA" id="ARBA00023136"/>
    </source>
</evidence>
<dbReference type="GO" id="GO:0005886">
    <property type="term" value="C:plasma membrane"/>
    <property type="evidence" value="ECO:0007669"/>
    <property type="project" value="UniProtKB-SubCell"/>
</dbReference>
<dbReference type="STRING" id="1121345.SAMN02745217_02941"/>
<gene>
    <name evidence="9" type="ORF">SAMN02745217_02941</name>
</gene>
<evidence type="ECO:0000256" key="2">
    <source>
        <dbReference type="ARBA" id="ARBA00022448"/>
    </source>
</evidence>
<evidence type="ECO:0000259" key="8">
    <source>
        <dbReference type="PROSITE" id="PS50928"/>
    </source>
</evidence>
<dbReference type="AlphaFoldDB" id="A0A1M7YE50"/>
<reference evidence="9 10" key="1">
    <citation type="submission" date="2016-12" db="EMBL/GenBank/DDBJ databases">
        <authorList>
            <person name="Song W.-J."/>
            <person name="Kurnit D.M."/>
        </authorList>
    </citation>
    <scope>NUCLEOTIDE SEQUENCE [LARGE SCALE GENOMIC DNA]</scope>
    <source>
        <strain evidence="9 10">DSM 12503</strain>
    </source>
</reference>
<evidence type="ECO:0000256" key="3">
    <source>
        <dbReference type="ARBA" id="ARBA00022475"/>
    </source>
</evidence>
<dbReference type="SUPFAM" id="SSF161098">
    <property type="entry name" value="MetI-like"/>
    <property type="match status" value="1"/>
</dbReference>
<comment type="subcellular location">
    <subcellularLocation>
        <location evidence="1 7">Cell membrane</location>
        <topology evidence="1 7">Multi-pass membrane protein</topology>
    </subcellularLocation>
</comment>
<dbReference type="PANTHER" id="PTHR43744">
    <property type="entry name" value="ABC TRANSPORTER PERMEASE PROTEIN MG189-RELATED-RELATED"/>
    <property type="match status" value="1"/>
</dbReference>
<keyword evidence="2 7" id="KW-0813">Transport</keyword>
<organism evidence="9 10">
    <name type="scientific">Anaerocolumna xylanovorans DSM 12503</name>
    <dbReference type="NCBI Taxonomy" id="1121345"/>
    <lineage>
        <taxon>Bacteria</taxon>
        <taxon>Bacillati</taxon>
        <taxon>Bacillota</taxon>
        <taxon>Clostridia</taxon>
        <taxon>Lachnospirales</taxon>
        <taxon>Lachnospiraceae</taxon>
        <taxon>Anaerocolumna</taxon>
    </lineage>
</organism>
<dbReference type="EMBL" id="FRFD01000008">
    <property type="protein sequence ID" value="SHO50856.1"/>
    <property type="molecule type" value="Genomic_DNA"/>
</dbReference>
<feature type="transmembrane region" description="Helical" evidence="7">
    <location>
        <begin position="7"/>
        <end position="29"/>
    </location>
</feature>
<keyword evidence="6 7" id="KW-0472">Membrane</keyword>
<sequence>MKKKTNIIAIIVLSILAIITIFPLVYTFLNAFNTGSAYGLIPKEWGIRGFYETFVRRPDYLIKFWNSLFIAICIITGQLLVSCLAGYGFSRFKFPGKNILFYLIIILMMMPYQVTLVSNYAILERLNLIGKEAAVILPAIFSPFGVFLLKQAFDMCPTEFCEAAKLDGAGEVRTLFSVMIPRAKAAVASLVILSFVDAWNMVEQPLVFLRSQYQYPLSVFLSQMNERIIGMVCVCGILAALPVLLLFLFFDEDLVEGISFTKI</sequence>
<dbReference type="PANTHER" id="PTHR43744:SF12">
    <property type="entry name" value="ABC TRANSPORTER PERMEASE PROTEIN MG189-RELATED"/>
    <property type="match status" value="1"/>
</dbReference>
<dbReference type="PROSITE" id="PS50928">
    <property type="entry name" value="ABC_TM1"/>
    <property type="match status" value="1"/>
</dbReference>
<protein>
    <submittedName>
        <fullName evidence="9">Multiple sugar transport system permease protein</fullName>
    </submittedName>
</protein>
<dbReference type="Pfam" id="PF00528">
    <property type="entry name" value="BPD_transp_1"/>
    <property type="match status" value="1"/>
</dbReference>
<evidence type="ECO:0000256" key="7">
    <source>
        <dbReference type="RuleBase" id="RU363032"/>
    </source>
</evidence>
<keyword evidence="9" id="KW-0762">Sugar transport</keyword>
<dbReference type="Proteomes" id="UP000184612">
    <property type="component" value="Unassembled WGS sequence"/>
</dbReference>
<feature type="domain" description="ABC transmembrane type-1" evidence="8">
    <location>
        <begin position="64"/>
        <end position="250"/>
    </location>
</feature>